<feature type="domain" description="Ribonucleotide reductase large subunit C-terminal" evidence="5">
    <location>
        <begin position="9"/>
        <end position="237"/>
    </location>
</feature>
<comment type="cofactor">
    <cofactor evidence="1">
        <name>adenosylcob(III)alamin</name>
        <dbReference type="ChEBI" id="CHEBI:18408"/>
    </cofactor>
</comment>
<dbReference type="PRINTS" id="PR01183">
    <property type="entry name" value="RIBORDTASEM1"/>
</dbReference>
<organism evidence="6">
    <name type="scientific">bioreactor metagenome</name>
    <dbReference type="NCBI Taxonomy" id="1076179"/>
    <lineage>
        <taxon>unclassified sequences</taxon>
        <taxon>metagenomes</taxon>
        <taxon>ecological metagenomes</taxon>
    </lineage>
</organism>
<dbReference type="InterPro" id="IPR000788">
    <property type="entry name" value="RNR_lg_C"/>
</dbReference>
<name>A0A645BND8_9ZZZZ</name>
<dbReference type="EMBL" id="VSSQ01021425">
    <property type="protein sequence ID" value="MPM67000.1"/>
    <property type="molecule type" value="Genomic_DNA"/>
</dbReference>
<reference evidence="6" key="1">
    <citation type="submission" date="2019-08" db="EMBL/GenBank/DDBJ databases">
        <authorList>
            <person name="Kucharzyk K."/>
            <person name="Murdoch R.W."/>
            <person name="Higgins S."/>
            <person name="Loffler F."/>
        </authorList>
    </citation>
    <scope>NUCLEOTIDE SEQUENCE</scope>
</reference>
<keyword evidence="3" id="KW-0560">Oxidoreductase</keyword>
<evidence type="ECO:0000256" key="4">
    <source>
        <dbReference type="ARBA" id="ARBA00023285"/>
    </source>
</evidence>
<dbReference type="PANTHER" id="PTHR43371">
    <property type="entry name" value="VITAMIN B12-DEPENDENT RIBONUCLEOTIDE REDUCTASE"/>
    <property type="match status" value="1"/>
</dbReference>
<evidence type="ECO:0000256" key="3">
    <source>
        <dbReference type="ARBA" id="ARBA00023002"/>
    </source>
</evidence>
<evidence type="ECO:0000256" key="2">
    <source>
        <dbReference type="ARBA" id="ARBA00022628"/>
    </source>
</evidence>
<protein>
    <recommendedName>
        <fullName evidence="5">Ribonucleotide reductase large subunit C-terminal domain-containing protein</fullName>
    </recommendedName>
</protein>
<proteinExistence type="predicted"/>
<gene>
    <name evidence="6" type="ORF">SDC9_113915</name>
</gene>
<dbReference type="Gene3D" id="3.20.70.20">
    <property type="match status" value="1"/>
</dbReference>
<sequence>MEEGLPLHPLDIQKETVSKYRQIGLGVMGIADMLIKLNIRYGSEKSIKLCEKLSRIMLNEAVKQSALLAKNHGAYEMYNENAVMSSRFFKENIDEDTAILVKKYGLRNSQLLTIPPTGSISTMLGISGGIEPIFNLSYIRKTESLHNEDVYYKVYTPIVKEYMDINSIDSEEELPDIFVTAMNLKAQERIKMQQAWQKHIDASISSTINIPYESTVEDVYEIYMNAWKNNLKGITIYRDGCQRSGVLLNEKPQNSKKENMYEEKNVESELAITTEENEVENFVCPECGNESIIPTGGCGICLQCGYSKCN</sequence>
<comment type="caution">
    <text evidence="6">The sequence shown here is derived from an EMBL/GenBank/DDBJ whole genome shotgun (WGS) entry which is preliminary data.</text>
</comment>
<dbReference type="GO" id="GO:0031419">
    <property type="term" value="F:cobalamin binding"/>
    <property type="evidence" value="ECO:0007669"/>
    <property type="project" value="UniProtKB-KW"/>
</dbReference>
<keyword evidence="2" id="KW-0846">Cobalamin</keyword>
<evidence type="ECO:0000313" key="6">
    <source>
        <dbReference type="EMBL" id="MPM67000.1"/>
    </source>
</evidence>
<evidence type="ECO:0000256" key="1">
    <source>
        <dbReference type="ARBA" id="ARBA00001922"/>
    </source>
</evidence>
<dbReference type="InterPro" id="IPR050862">
    <property type="entry name" value="RdRp_reductase_class-2"/>
</dbReference>
<dbReference type="SUPFAM" id="SSF51998">
    <property type="entry name" value="PFL-like glycyl radical enzymes"/>
    <property type="match status" value="1"/>
</dbReference>
<evidence type="ECO:0000259" key="5">
    <source>
        <dbReference type="Pfam" id="PF02867"/>
    </source>
</evidence>
<keyword evidence="4" id="KW-0170">Cobalt</keyword>
<dbReference type="Pfam" id="PF02867">
    <property type="entry name" value="Ribonuc_red_lgC"/>
    <property type="match status" value="1"/>
</dbReference>
<dbReference type="PANTHER" id="PTHR43371:SF1">
    <property type="entry name" value="RIBONUCLEOSIDE-DIPHOSPHATE REDUCTASE"/>
    <property type="match status" value="1"/>
</dbReference>
<dbReference type="GO" id="GO:0004748">
    <property type="term" value="F:ribonucleoside-diphosphate reductase activity, thioredoxin disulfide as acceptor"/>
    <property type="evidence" value="ECO:0007669"/>
    <property type="project" value="TreeGrafter"/>
</dbReference>
<dbReference type="AlphaFoldDB" id="A0A645BND8"/>
<accession>A0A645BND8</accession>